<feature type="compositionally biased region" description="Polar residues" evidence="1">
    <location>
        <begin position="7"/>
        <end position="25"/>
    </location>
</feature>
<dbReference type="Proteomes" id="UP000221165">
    <property type="component" value="Unassembled WGS sequence"/>
</dbReference>
<proteinExistence type="predicted"/>
<gene>
    <name evidence="2" type="ORF">CSUI_009589</name>
</gene>
<protein>
    <submittedName>
        <fullName evidence="2">Uncharacterized protein</fullName>
    </submittedName>
</protein>
<keyword evidence="3" id="KW-1185">Reference proteome</keyword>
<dbReference type="EMBL" id="MIGC01005787">
    <property type="protein sequence ID" value="PHJ16597.1"/>
    <property type="molecule type" value="Genomic_DNA"/>
</dbReference>
<sequence>LVGQGGQRCQSRVGSNYPSPATSPAPSGLRESRQASLHGSRVTFRGVPLLCVARNIRRQQLAVSSRGLTARLTGDRGLHFRGLEQTRPSPGCTPWEKLHLDFTFVILSPVACS</sequence>
<reference evidence="2 3" key="1">
    <citation type="journal article" date="2017" name="Int. J. Parasitol.">
        <title>The genome of the protozoan parasite Cystoisospora suis and a reverse vaccinology approach to identify vaccine candidates.</title>
        <authorList>
            <person name="Palmieri N."/>
            <person name="Shrestha A."/>
            <person name="Ruttkowski B."/>
            <person name="Beck T."/>
            <person name="Vogl C."/>
            <person name="Tomley F."/>
            <person name="Blake D.P."/>
            <person name="Joachim A."/>
        </authorList>
    </citation>
    <scope>NUCLEOTIDE SEQUENCE [LARGE SCALE GENOMIC DNA]</scope>
    <source>
        <strain evidence="2 3">Wien I</strain>
    </source>
</reference>
<feature type="non-terminal residue" evidence="2">
    <location>
        <position position="1"/>
    </location>
</feature>
<dbReference type="VEuPathDB" id="ToxoDB:CSUI_009589"/>
<dbReference type="AlphaFoldDB" id="A0A2C6KGD4"/>
<dbReference type="RefSeq" id="XP_067918324.1">
    <property type="nucleotide sequence ID" value="XM_068069702.1"/>
</dbReference>
<evidence type="ECO:0000313" key="2">
    <source>
        <dbReference type="EMBL" id="PHJ16597.1"/>
    </source>
</evidence>
<evidence type="ECO:0000313" key="3">
    <source>
        <dbReference type="Proteomes" id="UP000221165"/>
    </source>
</evidence>
<evidence type="ECO:0000256" key="1">
    <source>
        <dbReference type="SAM" id="MobiDB-lite"/>
    </source>
</evidence>
<feature type="region of interest" description="Disordered" evidence="1">
    <location>
        <begin position="1"/>
        <end position="37"/>
    </location>
</feature>
<organism evidence="2 3">
    <name type="scientific">Cystoisospora suis</name>
    <dbReference type="NCBI Taxonomy" id="483139"/>
    <lineage>
        <taxon>Eukaryota</taxon>
        <taxon>Sar</taxon>
        <taxon>Alveolata</taxon>
        <taxon>Apicomplexa</taxon>
        <taxon>Conoidasida</taxon>
        <taxon>Coccidia</taxon>
        <taxon>Eucoccidiorida</taxon>
        <taxon>Eimeriorina</taxon>
        <taxon>Sarcocystidae</taxon>
        <taxon>Cystoisospora</taxon>
    </lineage>
</organism>
<accession>A0A2C6KGD4</accession>
<dbReference type="GeneID" id="94432913"/>
<name>A0A2C6KGD4_9APIC</name>
<comment type="caution">
    <text evidence="2">The sequence shown here is derived from an EMBL/GenBank/DDBJ whole genome shotgun (WGS) entry which is preliminary data.</text>
</comment>